<comment type="caution">
    <text evidence="2">The sequence shown here is derived from an EMBL/GenBank/DDBJ whole genome shotgun (WGS) entry which is preliminary data.</text>
</comment>
<organism evidence="2 3">
    <name type="scientific">Gnomoniopsis smithogilvyi</name>
    <dbReference type="NCBI Taxonomy" id="1191159"/>
    <lineage>
        <taxon>Eukaryota</taxon>
        <taxon>Fungi</taxon>
        <taxon>Dikarya</taxon>
        <taxon>Ascomycota</taxon>
        <taxon>Pezizomycotina</taxon>
        <taxon>Sordariomycetes</taxon>
        <taxon>Sordariomycetidae</taxon>
        <taxon>Diaporthales</taxon>
        <taxon>Gnomoniaceae</taxon>
        <taxon>Gnomoniopsis</taxon>
    </lineage>
</organism>
<dbReference type="Gene3D" id="3.30.160.60">
    <property type="entry name" value="Classic Zinc Finger"/>
    <property type="match status" value="1"/>
</dbReference>
<dbReference type="EMBL" id="JAPEVB010000002">
    <property type="protein sequence ID" value="KAJ4393764.1"/>
    <property type="molecule type" value="Genomic_DNA"/>
</dbReference>
<reference evidence="2" key="1">
    <citation type="submission" date="2022-10" db="EMBL/GenBank/DDBJ databases">
        <title>Tapping the CABI collections for fungal endophytes: first genome assemblies for Collariella, Neodidymelliopsis, Ascochyta clinopodiicola, Didymella pomorum, Didymosphaeria variabile, Neocosmospora piperis and Neocucurbitaria cava.</title>
        <authorList>
            <person name="Hill R."/>
        </authorList>
    </citation>
    <scope>NUCLEOTIDE SEQUENCE</scope>
    <source>
        <strain evidence="2">IMI 355082</strain>
    </source>
</reference>
<feature type="region of interest" description="Disordered" evidence="1">
    <location>
        <begin position="556"/>
        <end position="591"/>
    </location>
</feature>
<dbReference type="AlphaFoldDB" id="A0A9W9CZP4"/>
<feature type="region of interest" description="Disordered" evidence="1">
    <location>
        <begin position="1"/>
        <end position="70"/>
    </location>
</feature>
<evidence type="ECO:0000313" key="3">
    <source>
        <dbReference type="Proteomes" id="UP001140453"/>
    </source>
</evidence>
<feature type="compositionally biased region" description="Polar residues" evidence="1">
    <location>
        <begin position="577"/>
        <end position="591"/>
    </location>
</feature>
<feature type="compositionally biased region" description="Basic and acidic residues" evidence="1">
    <location>
        <begin position="206"/>
        <end position="219"/>
    </location>
</feature>
<keyword evidence="3" id="KW-1185">Reference proteome</keyword>
<feature type="region of interest" description="Disordered" evidence="1">
    <location>
        <begin position="143"/>
        <end position="331"/>
    </location>
</feature>
<dbReference type="Proteomes" id="UP001140453">
    <property type="component" value="Unassembled WGS sequence"/>
</dbReference>
<protein>
    <recommendedName>
        <fullName evidence="4">C2H2-type domain-containing protein</fullName>
    </recommendedName>
</protein>
<evidence type="ECO:0000256" key="1">
    <source>
        <dbReference type="SAM" id="MobiDB-lite"/>
    </source>
</evidence>
<dbReference type="PANTHER" id="PTHR38166">
    <property type="entry name" value="C2H2-TYPE DOMAIN-CONTAINING PROTEIN-RELATED"/>
    <property type="match status" value="1"/>
</dbReference>
<dbReference type="OrthoDB" id="610608at2759"/>
<dbReference type="PANTHER" id="PTHR38166:SF1">
    <property type="entry name" value="C2H2-TYPE DOMAIN-CONTAINING PROTEIN"/>
    <property type="match status" value="1"/>
</dbReference>
<name>A0A9W9CZP4_9PEZI</name>
<feature type="compositionally biased region" description="Low complexity" evidence="1">
    <location>
        <begin position="165"/>
        <end position="179"/>
    </location>
</feature>
<evidence type="ECO:0008006" key="4">
    <source>
        <dbReference type="Google" id="ProtNLM"/>
    </source>
</evidence>
<sequence length="764" mass="84644">MGGYEPPAQMGILSERTADHRSPHVLPHVRTRTPCSATLDAKRPETPENTSPVPTKKERPKFRPAPDDFSEFTNRSAVILPSRPDAPPSSVSNTADLWSPVLYDPNSDSVRIIPPSRPSPLASQFRDFKDKINVKTHRLAGLLSPERSETLPLPLRAHEADHKASASTSNIQISSQSSSHRLGRANWKEFDLMAPPSGRRRSCKTTQDDSCRPEPKESEDANPSEALTSQIASAIRQERQRARASDAAPLKLQPNERPQGHALKHRGQKSESSIAASKLSPKRLAPKSRSVPPGRRQAEDDDDPFPYDKPSHHGFTGRASPSPEISATKIRSEVNMSEFPCPYRRRNPVLFNVRDHEHCARRPFQDLGELKQHIRAYHRRLKTANHCPRCKKSFSSDTALSDHLTVPIEDMCQPRLAMADHLVEDGITEETEKALFDETTKIQSWKELWWLLFPQDPAVLDPEIIPVVEVIEAEQEFDDSSAELKADLCESLKRILPDQTGDGALFHVLAGQIQLVLEQHRAKILRKCRNNAKNGEKWGSMDRKMTRTSRFSVATTSYGSQGCGRRPSLHSDRTRKSQWQSFPTRTSISPASSVYSQASGSHYSLASNYQPATRTSSFSSAGALHVESPRLPFRDWVHGVKSTNEGISPSQRDSGLALQCDECNSEPCQCGSYADQLSAFLLTPAVKDGSDSLTSHEAMSRAVEEDDVDWAAHYGGQVLSAGGLMAASGLHGNSGKDRLRHDIRGQGMLSGRSHVAQKPSVDFI</sequence>
<gene>
    <name evidence="2" type="ORF">N0V93_002979</name>
</gene>
<proteinExistence type="predicted"/>
<accession>A0A9W9CZP4</accession>
<evidence type="ECO:0000313" key="2">
    <source>
        <dbReference type="EMBL" id="KAJ4393764.1"/>
    </source>
</evidence>